<dbReference type="Pfam" id="PF07796">
    <property type="entry name" value="DUF1638"/>
    <property type="match status" value="1"/>
</dbReference>
<organism evidence="2">
    <name type="scientific">Caldilineaceae bacterium SB0664_bin_27</name>
    <dbReference type="NCBI Taxonomy" id="2605260"/>
    <lineage>
        <taxon>Bacteria</taxon>
        <taxon>Bacillati</taxon>
        <taxon>Chloroflexota</taxon>
        <taxon>Caldilineae</taxon>
        <taxon>Caldilineales</taxon>
        <taxon>Caldilineaceae</taxon>
    </lineage>
</organism>
<name>A0A6B0YTE3_9CHLR</name>
<accession>A0A6B0YTE3</accession>
<comment type="caution">
    <text evidence="2">The sequence shown here is derived from an EMBL/GenBank/DDBJ whole genome shotgun (WGS) entry which is preliminary data.</text>
</comment>
<dbReference type="EMBL" id="VXRG01000108">
    <property type="protein sequence ID" value="MXY94366.1"/>
    <property type="molecule type" value="Genomic_DNA"/>
</dbReference>
<dbReference type="InterPro" id="IPR012437">
    <property type="entry name" value="DUF1638"/>
</dbReference>
<sequence length="195" mass="22186">MGIIACGAIVRELIAIANRRGWDYELTAVPAQLHNRPERIAPAVAKKLDAWAGRFDRILIGYADCGTVGALDALLARYPHATRIPGPHCYEFYGGELFEQQSERQPGTFYLTDFLAHHYEGLVIESLGLDRYPELRDTFFGNYEELLYLRQLPDQDESERAREAAKRLGLAYKEVDSGLEILEKRLVDLIESEDR</sequence>
<evidence type="ECO:0000313" key="2">
    <source>
        <dbReference type="EMBL" id="MXY94366.1"/>
    </source>
</evidence>
<proteinExistence type="predicted"/>
<dbReference type="AlphaFoldDB" id="A0A6B0YTE3"/>
<reference evidence="2" key="1">
    <citation type="submission" date="2019-09" db="EMBL/GenBank/DDBJ databases">
        <title>Characterisation of the sponge microbiome using genome-centric metagenomics.</title>
        <authorList>
            <person name="Engelberts J.P."/>
            <person name="Robbins S.J."/>
            <person name="De Goeij J.M."/>
            <person name="Aranda M."/>
            <person name="Bell S.C."/>
            <person name="Webster N.S."/>
        </authorList>
    </citation>
    <scope>NUCLEOTIDE SEQUENCE</scope>
    <source>
        <strain evidence="2">SB0664_bin_27</strain>
    </source>
</reference>
<protein>
    <submittedName>
        <fullName evidence="2">DUF1638 domain-containing protein</fullName>
    </submittedName>
</protein>
<gene>
    <name evidence="2" type="ORF">F4Y42_13075</name>
</gene>
<evidence type="ECO:0000259" key="1">
    <source>
        <dbReference type="Pfam" id="PF07796"/>
    </source>
</evidence>
<feature type="domain" description="DUF1638" evidence="1">
    <location>
        <begin position="29"/>
        <end position="185"/>
    </location>
</feature>